<comment type="caution">
    <text evidence="3">The sequence shown here is derived from an EMBL/GenBank/DDBJ whole genome shotgun (WGS) entry which is preliminary data.</text>
</comment>
<dbReference type="OrthoDB" id="5863171at2759"/>
<keyword evidence="4" id="KW-1185">Reference proteome</keyword>
<dbReference type="Gene3D" id="3.40.50.10540">
    <property type="entry name" value="Crotonobetainyl-coa:carnitine coa-transferase, domain 1"/>
    <property type="match status" value="2"/>
</dbReference>
<evidence type="ECO:0000256" key="2">
    <source>
        <dbReference type="ARBA" id="ARBA00022679"/>
    </source>
</evidence>
<proteinExistence type="inferred from homology"/>
<keyword evidence="2" id="KW-0808">Transferase</keyword>
<dbReference type="InterPro" id="IPR050483">
    <property type="entry name" value="CoA-transferase_III_domain"/>
</dbReference>
<reference evidence="4" key="1">
    <citation type="submission" date="2017-01" db="EMBL/GenBank/DDBJ databases">
        <title>Comparative genomics of anhydrobiosis in the tardigrade Hypsibius dujardini.</title>
        <authorList>
            <person name="Yoshida Y."/>
            <person name="Koutsovoulos G."/>
            <person name="Laetsch D."/>
            <person name="Stevens L."/>
            <person name="Kumar S."/>
            <person name="Horikawa D."/>
            <person name="Ishino K."/>
            <person name="Komine S."/>
            <person name="Tomita M."/>
            <person name="Blaxter M."/>
            <person name="Arakawa K."/>
        </authorList>
    </citation>
    <scope>NUCLEOTIDE SEQUENCE [LARGE SCALE GENOMIC DNA]</scope>
    <source>
        <strain evidence="4">Z151</strain>
    </source>
</reference>
<dbReference type="SUPFAM" id="SSF89796">
    <property type="entry name" value="CoA-transferase family III (CaiB/BaiF)"/>
    <property type="match status" value="1"/>
</dbReference>
<sequence length="428" mass="46727">MFSTRVIRAYGYPFERKFSTQNSAAEASAENDVSLLHGVRVLDLTRVLAGPMCTQSLGDMGAEIIKIEKPGSGDETRNWGPPFVGGESCYFLAVNRNKKSVAVDISQPEGATIVQKIAAQCDVFIENFLPGKLKSYGLGYEDLSVLNPGLVYCSVTGYGPSGPYKTRGGYDVIASAIGGMMHITGPENGEPCKIGTAMTDISTGLYAQGAILAALFRRHRTGRGTKIDCNLLSTQVANLVNLGSNFLNAGTVPRRWGTAHESIVPYQGFQTKDGQNLIVGAGSDEQFISLCRRMAVDYYENEKFASNKARVANRVELIKLLASRFAEETLEEWLARFATAKFPFGPVNTFAQVFADPQVRHNDMVSEVDHKKAGRVRLLNNPVTFKDCNLAPRLPPPLLGEHTDAVLREYLKFDDHSLSDLRSSGVIS</sequence>
<dbReference type="Pfam" id="PF02515">
    <property type="entry name" value="CoA_transf_3"/>
    <property type="match status" value="1"/>
</dbReference>
<protein>
    <submittedName>
        <fullName evidence="3">Succinate--hydroxymethylglutarate CoA-transferase</fullName>
    </submittedName>
</protein>
<dbReference type="PANTHER" id="PTHR48207:SF3">
    <property type="entry name" value="SUCCINATE--HYDROXYMETHYLGLUTARATE COA-TRANSFERASE"/>
    <property type="match status" value="1"/>
</dbReference>
<evidence type="ECO:0000313" key="3">
    <source>
        <dbReference type="EMBL" id="OQV16200.1"/>
    </source>
</evidence>
<dbReference type="Proteomes" id="UP000192578">
    <property type="component" value="Unassembled WGS sequence"/>
</dbReference>
<dbReference type="InterPro" id="IPR023606">
    <property type="entry name" value="CoA-Trfase_III_dom_1_sf"/>
</dbReference>
<dbReference type="AlphaFoldDB" id="A0A1W0WLV7"/>
<gene>
    <name evidence="3" type="ORF">BV898_09684</name>
</gene>
<comment type="similarity">
    <text evidence="1">Belongs to the CoA-transferase III family.</text>
</comment>
<organism evidence="3 4">
    <name type="scientific">Hypsibius exemplaris</name>
    <name type="common">Freshwater tardigrade</name>
    <dbReference type="NCBI Taxonomy" id="2072580"/>
    <lineage>
        <taxon>Eukaryota</taxon>
        <taxon>Metazoa</taxon>
        <taxon>Ecdysozoa</taxon>
        <taxon>Tardigrada</taxon>
        <taxon>Eutardigrada</taxon>
        <taxon>Parachela</taxon>
        <taxon>Hypsibioidea</taxon>
        <taxon>Hypsibiidae</taxon>
        <taxon>Hypsibius</taxon>
    </lineage>
</organism>
<evidence type="ECO:0000313" key="4">
    <source>
        <dbReference type="Proteomes" id="UP000192578"/>
    </source>
</evidence>
<name>A0A1W0WLV7_HYPEX</name>
<dbReference type="GO" id="GO:0005739">
    <property type="term" value="C:mitochondrion"/>
    <property type="evidence" value="ECO:0007669"/>
    <property type="project" value="TreeGrafter"/>
</dbReference>
<dbReference type="GO" id="GO:0047369">
    <property type="term" value="F:succinate-hydroxymethylglutarate CoA-transferase activity"/>
    <property type="evidence" value="ECO:0007669"/>
    <property type="project" value="TreeGrafter"/>
</dbReference>
<dbReference type="InterPro" id="IPR003673">
    <property type="entry name" value="CoA-Trfase_fam_III"/>
</dbReference>
<accession>A0A1W0WLV7</accession>
<dbReference type="PANTHER" id="PTHR48207">
    <property type="entry name" value="SUCCINATE--HYDROXYMETHYLGLUTARATE COA-TRANSFERASE"/>
    <property type="match status" value="1"/>
</dbReference>
<evidence type="ECO:0000256" key="1">
    <source>
        <dbReference type="ARBA" id="ARBA00008383"/>
    </source>
</evidence>
<dbReference type="EMBL" id="MTYJ01000077">
    <property type="protein sequence ID" value="OQV16200.1"/>
    <property type="molecule type" value="Genomic_DNA"/>
</dbReference>